<dbReference type="AlphaFoldDB" id="A0A7C8JW31"/>
<feature type="region of interest" description="Disordered" evidence="1">
    <location>
        <begin position="917"/>
        <end position="990"/>
    </location>
</feature>
<feature type="compositionally biased region" description="Low complexity" evidence="1">
    <location>
        <begin position="114"/>
        <end position="131"/>
    </location>
</feature>
<dbReference type="Proteomes" id="UP000480548">
    <property type="component" value="Unassembled WGS sequence"/>
</dbReference>
<evidence type="ECO:0000313" key="3">
    <source>
        <dbReference type="Proteomes" id="UP000480548"/>
    </source>
</evidence>
<name>A0A7C8JW31_ORBOL</name>
<evidence type="ECO:0000256" key="1">
    <source>
        <dbReference type="SAM" id="MobiDB-lite"/>
    </source>
</evidence>
<feature type="region of interest" description="Disordered" evidence="1">
    <location>
        <begin position="1"/>
        <end position="233"/>
    </location>
</feature>
<protein>
    <recommendedName>
        <fullName evidence="4">F-box domain-containing protein</fullName>
    </recommendedName>
</protein>
<feature type="compositionally biased region" description="Acidic residues" evidence="1">
    <location>
        <begin position="931"/>
        <end position="968"/>
    </location>
</feature>
<feature type="compositionally biased region" description="Basic and acidic residues" evidence="1">
    <location>
        <begin position="1"/>
        <end position="10"/>
    </location>
</feature>
<feature type="compositionally biased region" description="Low complexity" evidence="1">
    <location>
        <begin position="73"/>
        <end position="90"/>
    </location>
</feature>
<accession>A0A7C8JW31</accession>
<comment type="caution">
    <text evidence="2">The sequence shown here is derived from an EMBL/GenBank/DDBJ whole genome shotgun (WGS) entry which is preliminary data.</text>
</comment>
<dbReference type="GO" id="GO:0043622">
    <property type="term" value="P:cortical microtubule organization"/>
    <property type="evidence" value="ECO:0007669"/>
    <property type="project" value="TreeGrafter"/>
</dbReference>
<evidence type="ECO:0000313" key="2">
    <source>
        <dbReference type="EMBL" id="KAF3135497.1"/>
    </source>
</evidence>
<feature type="compositionally biased region" description="Pro residues" evidence="1">
    <location>
        <begin position="20"/>
        <end position="29"/>
    </location>
</feature>
<dbReference type="GO" id="GO:0055028">
    <property type="term" value="C:cortical microtubule"/>
    <property type="evidence" value="ECO:0007669"/>
    <property type="project" value="TreeGrafter"/>
</dbReference>
<feature type="compositionally biased region" description="Polar residues" evidence="1">
    <location>
        <begin position="97"/>
        <end position="106"/>
    </location>
</feature>
<feature type="compositionally biased region" description="Basic and acidic residues" evidence="1">
    <location>
        <begin position="137"/>
        <end position="161"/>
    </location>
</feature>
<dbReference type="PANTHER" id="PTHR31949">
    <property type="entry name" value="GASTRIC MUCIN-LIKE PROTEIN"/>
    <property type="match status" value="1"/>
</dbReference>
<feature type="compositionally biased region" description="Low complexity" evidence="1">
    <location>
        <begin position="30"/>
        <end position="63"/>
    </location>
</feature>
<organism evidence="2 3">
    <name type="scientific">Orbilia oligospora</name>
    <name type="common">Nematode-trapping fungus</name>
    <name type="synonym">Arthrobotrys oligospora</name>
    <dbReference type="NCBI Taxonomy" id="2813651"/>
    <lineage>
        <taxon>Eukaryota</taxon>
        <taxon>Fungi</taxon>
        <taxon>Dikarya</taxon>
        <taxon>Ascomycota</taxon>
        <taxon>Pezizomycotina</taxon>
        <taxon>Orbiliomycetes</taxon>
        <taxon>Orbiliales</taxon>
        <taxon>Orbiliaceae</taxon>
        <taxon>Orbilia</taxon>
    </lineage>
</organism>
<sequence length="1026" mass="111732">MAEFQADDHQPGGSSTVVTAPPPPPPPPASSSSSSTFSTSKLPTPTQTQTQTQTQAQTSQSATNGTPGESSSTTTGATTATTTTTTTTTTTHRDDVTSPTLPSTLLNGLPKTVPNGALNGLPNGSSNSPSNTISNDHPPKTTVESDKATSTDPPKEAERPKTTTTTASINGIDGPSGEATSISPEEQLKLAEEEGEGEEEASVAGEAKELETNPTRKKPGPSSDITAAEWDGGMAKEDVQDNLDDLENADSESEAADEKVSERSKLEKGKTPIIHLIVRNNPKSTNSEKKKQKYKPLKLIDLPLDVLKEIVREVTNTTDLCSLCLAHSSLHALAIPLIYSRFDIVWPDQNVTSDRTGVDALTYGLATLVSNENEYAQYVRKFSLGNGPKEWVGEYATNKEGGKMLGTLVGLAVWKMGMLETFSWDMPTGILRDVWRALHRLNSLQNIHVRWHDNSLIDPTGSPDSSRKIERPTFSGLKGLKSLSVLDVDELVYLREMALAVEKSYTTLRELRLGIAIHAGTKRWAHDDMETITPDTNDGFGEGGAIGIIVGKICDFNKRAPTTALSTSQAVTADNALTQEQLAQILQGQQQAQQTAQGDADNAASTSGASTINTAMATVATSVPPAAKTSSKSKKEGSGPSKQLKLQTLELERVPISTRVLTKAIDFSYLVNLTLLNCGNQSKLYKTLRRKFSPYPPSVLVKLNKLAVNPGSTNKPPLHIPPPSYRLRLKKIHTDMVSVSLIEFLHSTLAPNSLETLFLQEIAGDSYVSTVELVQILHEVLRRHRLSLQRLLIDSYVQHPDVPGDNPINVQSILAHKSKWCFNQETISFMTEMPRLRELAFGVEYSDWHYMITRLPEMKSLKSLYIPHVIGGEFHKLEKQSEELAKTIVDVVTLRPECGLCYVGIVNKCFELLEGEEGNEDGSGHDNAVMTDEDEDDASDDDDGTDDGNDDDGSDDGDETEDADETSDTEGSPLATSGMYPSASFDSFDEYDDDVLPKRKRVSIREREILFYDDKVAVFKARFGKL</sequence>
<dbReference type="PANTHER" id="PTHR31949:SF2">
    <property type="entry name" value="OS05G0480600 PROTEIN"/>
    <property type="match status" value="1"/>
</dbReference>
<proteinExistence type="predicted"/>
<evidence type="ECO:0008006" key="4">
    <source>
        <dbReference type="Google" id="ProtNLM"/>
    </source>
</evidence>
<gene>
    <name evidence="2" type="ORF">TWF703_006041</name>
</gene>
<reference evidence="2 3" key="1">
    <citation type="submission" date="2019-06" db="EMBL/GenBank/DDBJ databases">
        <authorList>
            <person name="Palmer J.M."/>
        </authorList>
    </citation>
    <scope>NUCLEOTIDE SEQUENCE [LARGE SCALE GENOMIC DNA]</scope>
    <source>
        <strain evidence="2 3">TWF703</strain>
    </source>
</reference>
<dbReference type="EMBL" id="WIQZ01000032">
    <property type="protein sequence ID" value="KAF3135497.1"/>
    <property type="molecule type" value="Genomic_DNA"/>
</dbReference>
<feature type="region of interest" description="Disordered" evidence="1">
    <location>
        <begin position="622"/>
        <end position="644"/>
    </location>
</feature>